<dbReference type="GO" id="GO:0003725">
    <property type="term" value="F:double-stranded RNA binding"/>
    <property type="evidence" value="ECO:0007669"/>
    <property type="project" value="InterPro"/>
</dbReference>
<accession>A0A224YQ38</accession>
<dbReference type="GO" id="GO:0004860">
    <property type="term" value="F:protein kinase inhibitor activity"/>
    <property type="evidence" value="ECO:0007669"/>
    <property type="project" value="TreeGrafter"/>
</dbReference>
<feature type="compositionally biased region" description="Low complexity" evidence="1">
    <location>
        <begin position="155"/>
        <end position="164"/>
    </location>
</feature>
<dbReference type="GO" id="GO:0019901">
    <property type="term" value="F:protein kinase binding"/>
    <property type="evidence" value="ECO:0007669"/>
    <property type="project" value="TreeGrafter"/>
</dbReference>
<proteinExistence type="predicted"/>
<dbReference type="EMBL" id="GFPF01008560">
    <property type="protein sequence ID" value="MAA19706.1"/>
    <property type="molecule type" value="Transcribed_RNA"/>
</dbReference>
<dbReference type="PANTHER" id="PTHR13507:SF0">
    <property type="entry name" value="PRKR-INTERACTING PROTEIN 1"/>
    <property type="match status" value="1"/>
</dbReference>
<feature type="compositionally biased region" description="Basic and acidic residues" evidence="1">
    <location>
        <begin position="202"/>
        <end position="212"/>
    </location>
</feature>
<dbReference type="GO" id="GO:0005730">
    <property type="term" value="C:nucleolus"/>
    <property type="evidence" value="ECO:0007669"/>
    <property type="project" value="TreeGrafter"/>
</dbReference>
<name>A0A224YQ38_9ACAR</name>
<reference evidence="2" key="1">
    <citation type="journal article" date="2017" name="Parasit. Vectors">
        <title>Sialotranscriptomics of Rhipicephalus zambeziensis reveals intricate expression profiles of secretory proteins and suggests tight temporal transcriptional regulation during blood-feeding.</title>
        <authorList>
            <person name="de Castro M.H."/>
            <person name="de Klerk D."/>
            <person name="Pienaar R."/>
            <person name="Rees D.J.G."/>
            <person name="Mans B.J."/>
        </authorList>
    </citation>
    <scope>NUCLEOTIDE SEQUENCE</scope>
    <source>
        <tissue evidence="2">Salivary glands</tissue>
    </source>
</reference>
<dbReference type="InterPro" id="IPR009548">
    <property type="entry name" value="Prkrip1"/>
</dbReference>
<feature type="compositionally biased region" description="Basic and acidic residues" evidence="1">
    <location>
        <begin position="103"/>
        <end position="131"/>
    </location>
</feature>
<dbReference type="Pfam" id="PF06658">
    <property type="entry name" value="DUF1168"/>
    <property type="match status" value="1"/>
</dbReference>
<feature type="compositionally biased region" description="Acidic residues" evidence="1">
    <location>
        <begin position="165"/>
        <end position="175"/>
    </location>
</feature>
<feature type="compositionally biased region" description="Polar residues" evidence="1">
    <location>
        <begin position="234"/>
        <end position="243"/>
    </location>
</feature>
<feature type="compositionally biased region" description="Basic residues" evidence="1">
    <location>
        <begin position="132"/>
        <end position="147"/>
    </location>
</feature>
<protein>
    <submittedName>
        <fullName evidence="2">Protein containing DUF1168 domain</fullName>
    </submittedName>
</protein>
<feature type="region of interest" description="Disordered" evidence="1">
    <location>
        <begin position="1"/>
        <end position="28"/>
    </location>
</feature>
<dbReference type="AlphaFoldDB" id="A0A224YQ38"/>
<evidence type="ECO:0000313" key="2">
    <source>
        <dbReference type="EMBL" id="MAA19706.1"/>
    </source>
</evidence>
<feature type="region of interest" description="Disordered" evidence="1">
    <location>
        <begin position="103"/>
        <end position="273"/>
    </location>
</feature>
<dbReference type="PANTHER" id="PTHR13507">
    <property type="entry name" value="PRKR-INTERACTING PROTEIN 1"/>
    <property type="match status" value="1"/>
</dbReference>
<evidence type="ECO:0000256" key="1">
    <source>
        <dbReference type="SAM" id="MobiDB-lite"/>
    </source>
</evidence>
<feature type="region of interest" description="Disordered" evidence="1">
    <location>
        <begin position="48"/>
        <end position="67"/>
    </location>
</feature>
<feature type="compositionally biased region" description="Low complexity" evidence="1">
    <location>
        <begin position="306"/>
        <end position="318"/>
    </location>
</feature>
<sequence length="344" mass="37601">MGDAESGELGVPTTQKPSKKAPRPTAPVVVPKNAYDVQRLKLERLMEHPERPVVIPEPAKPRAPHDAPEFVRNVMGSSAGAGSGEFHVYRHLRRKEYARQKYIDQRAHEDQLDVEFRERVERNRREAEERTAKKRAKRLRRKQKAKERRTSGKTSASSGAADSSSSDDDDEQENDDGNRAPEDATSSEQTEKPAATEVAPSNDRDGVTHEANEESSGSSPEDGEERGVRMTEAHATSTLASAKTNEDSTVEVAAPDSDATISAGTGDTDHEPRRVRMITADAVDICTQAATGSGPGEPAESEKASQGPQVDDPQVGDPQVDDPPENPAVEMYGQYRILPKLFMR</sequence>
<organism evidence="2">
    <name type="scientific">Rhipicephalus zambeziensis</name>
    <dbReference type="NCBI Taxonomy" id="60191"/>
    <lineage>
        <taxon>Eukaryota</taxon>
        <taxon>Metazoa</taxon>
        <taxon>Ecdysozoa</taxon>
        <taxon>Arthropoda</taxon>
        <taxon>Chelicerata</taxon>
        <taxon>Arachnida</taxon>
        <taxon>Acari</taxon>
        <taxon>Parasitiformes</taxon>
        <taxon>Ixodida</taxon>
        <taxon>Ixodoidea</taxon>
        <taxon>Ixodidae</taxon>
        <taxon>Rhipicephalinae</taxon>
        <taxon>Rhipicephalus</taxon>
        <taxon>Rhipicephalus</taxon>
    </lineage>
</organism>
<feature type="region of interest" description="Disordered" evidence="1">
    <location>
        <begin position="287"/>
        <end position="330"/>
    </location>
</feature>